<evidence type="ECO:0000256" key="3">
    <source>
        <dbReference type="ARBA" id="ARBA00022741"/>
    </source>
</evidence>
<dbReference type="KEGG" id="mej:Q7A_1044"/>
<dbReference type="GO" id="GO:0003677">
    <property type="term" value="F:DNA binding"/>
    <property type="evidence" value="ECO:0007669"/>
    <property type="project" value="UniProtKB-UniRule"/>
</dbReference>
<dbReference type="InterPro" id="IPR032781">
    <property type="entry name" value="ABC_tran_Xtn"/>
</dbReference>
<keyword evidence="7 11" id="KW-0238">DNA-binding</keyword>
<dbReference type="GO" id="GO:0005737">
    <property type="term" value="C:cytoplasm"/>
    <property type="evidence" value="ECO:0007669"/>
    <property type="project" value="UniProtKB-SubCell"/>
</dbReference>
<feature type="coiled-coil region" evidence="11">
    <location>
        <begin position="566"/>
        <end position="627"/>
    </location>
</feature>
<dbReference type="HAMAP" id="MF_00848">
    <property type="entry name" value="Uup"/>
    <property type="match status" value="1"/>
</dbReference>
<organism evidence="13 14">
    <name type="scientific">Methylophaga nitratireducenticrescens</name>
    <dbReference type="NCBI Taxonomy" id="754476"/>
    <lineage>
        <taxon>Bacteria</taxon>
        <taxon>Pseudomonadati</taxon>
        <taxon>Pseudomonadota</taxon>
        <taxon>Gammaproteobacteria</taxon>
        <taxon>Thiotrichales</taxon>
        <taxon>Piscirickettsiaceae</taxon>
        <taxon>Methylophaga</taxon>
    </lineage>
</organism>
<dbReference type="eggNOG" id="COG0488">
    <property type="taxonomic scope" value="Bacteria"/>
</dbReference>
<dbReference type="Pfam" id="PF16326">
    <property type="entry name" value="ABC_tran_CTD"/>
    <property type="match status" value="1"/>
</dbReference>
<protein>
    <recommendedName>
        <fullName evidence="11">ATP-binding protein Uup</fullName>
        <ecNumber evidence="11">3.6.1.-</ecNumber>
    </recommendedName>
</protein>
<feature type="binding site" evidence="11">
    <location>
        <begin position="36"/>
        <end position="43"/>
    </location>
    <ligand>
        <name>ATP</name>
        <dbReference type="ChEBI" id="CHEBI:30616"/>
        <label>1</label>
    </ligand>
</feature>
<dbReference type="EC" id="3.6.1.-" evidence="11"/>
<dbReference type="Gene3D" id="1.10.287.380">
    <property type="entry name" value="Valyl-tRNA synthetase, C-terminal domain"/>
    <property type="match status" value="1"/>
</dbReference>
<dbReference type="PANTHER" id="PTHR42855:SF1">
    <property type="entry name" value="ABC TRANSPORTER DOMAIN-CONTAINING PROTEIN"/>
    <property type="match status" value="1"/>
</dbReference>
<evidence type="ECO:0000259" key="12">
    <source>
        <dbReference type="PROSITE" id="PS50893"/>
    </source>
</evidence>
<evidence type="ECO:0000256" key="9">
    <source>
        <dbReference type="ARBA" id="ARBA00049360"/>
    </source>
</evidence>
<reference evidence="13 14" key="1">
    <citation type="journal article" date="2012" name="J. Bacteriol.">
        <title>Complete genome sequences of Methylophaga sp. strain JAM1 and Methylophaga sp. strain JAM7.</title>
        <authorList>
            <person name="Villeneuve C."/>
            <person name="Martineau C."/>
            <person name="Mauffrey F."/>
            <person name="Villemur R."/>
        </authorList>
    </citation>
    <scope>NUCLEOTIDE SEQUENCE [LARGE SCALE GENOMIC DNA]</scope>
    <source>
        <strain evidence="13 14">JAM1</strain>
    </source>
</reference>
<dbReference type="HOGENOM" id="CLU_000604_36_0_6"/>
<dbReference type="InterPro" id="IPR037118">
    <property type="entry name" value="Val-tRNA_synth_C_sf"/>
</dbReference>
<keyword evidence="1 11" id="KW-0963">Cytoplasm</keyword>
<dbReference type="Pfam" id="PF00005">
    <property type="entry name" value="ABC_tran"/>
    <property type="match status" value="2"/>
</dbReference>
<dbReference type="OrthoDB" id="9762051at2"/>
<evidence type="ECO:0000256" key="5">
    <source>
        <dbReference type="ARBA" id="ARBA00022801"/>
    </source>
</evidence>
<reference evidence="13 14" key="2">
    <citation type="journal article" date="2013" name="Int. J. Syst. Evol. Microbiol.">
        <title>Methylophaga nitratireducenticrescens sp. nov. and Methylophaga frappieri sp. nov., isolated from the biofilm of the methanol-fed denitrification system treating the seawater at the Montreal Biodome.</title>
        <authorList>
            <person name="Villeneuve C."/>
            <person name="Martineau C."/>
            <person name="Mauffrey F."/>
            <person name="Villemur R."/>
        </authorList>
    </citation>
    <scope>NUCLEOTIDE SEQUENCE [LARGE SCALE GENOMIC DNA]</scope>
    <source>
        <strain evidence="13 14">JAM1</strain>
    </source>
</reference>
<feature type="domain" description="ABC transporter" evidence="12">
    <location>
        <begin position="4"/>
        <end position="253"/>
    </location>
</feature>
<feature type="domain" description="ABC transporter" evidence="12">
    <location>
        <begin position="320"/>
        <end position="537"/>
    </location>
</feature>
<dbReference type="InterPro" id="IPR051309">
    <property type="entry name" value="ABCF_ATPase"/>
</dbReference>
<dbReference type="FunFam" id="3.40.50.300:FF:000309">
    <property type="entry name" value="ABC transporter ATP-binding protein"/>
    <property type="match status" value="1"/>
</dbReference>
<evidence type="ECO:0000256" key="10">
    <source>
        <dbReference type="ARBA" id="ARBA00061478"/>
    </source>
</evidence>
<dbReference type="GO" id="GO:0005524">
    <property type="term" value="F:ATP binding"/>
    <property type="evidence" value="ECO:0007669"/>
    <property type="project" value="UniProtKB-UniRule"/>
</dbReference>
<keyword evidence="4 11" id="KW-0227">DNA damage</keyword>
<keyword evidence="2 11" id="KW-0677">Repeat</keyword>
<comment type="catalytic activity">
    <reaction evidence="9 11">
        <text>ATP + H2O = ADP + phosphate + H(+)</text>
        <dbReference type="Rhea" id="RHEA:13065"/>
        <dbReference type="ChEBI" id="CHEBI:15377"/>
        <dbReference type="ChEBI" id="CHEBI:15378"/>
        <dbReference type="ChEBI" id="CHEBI:30616"/>
        <dbReference type="ChEBI" id="CHEBI:43474"/>
        <dbReference type="ChEBI" id="CHEBI:456216"/>
    </reaction>
</comment>
<dbReference type="FunFam" id="3.40.50.300:FF:000011">
    <property type="entry name" value="Putative ABC transporter ATP-binding component"/>
    <property type="match status" value="1"/>
</dbReference>
<keyword evidence="5 11" id="KW-0378">Hydrolase</keyword>
<dbReference type="Proteomes" id="UP000009144">
    <property type="component" value="Chromosome"/>
</dbReference>
<dbReference type="GO" id="GO:0043022">
    <property type="term" value="F:ribosome binding"/>
    <property type="evidence" value="ECO:0007669"/>
    <property type="project" value="UniProtKB-UniRule"/>
</dbReference>
<dbReference type="SMART" id="SM00382">
    <property type="entry name" value="AAA"/>
    <property type="match status" value="2"/>
</dbReference>
<name>I1XHL7_METNJ</name>
<dbReference type="STRING" id="754476.Q7A_1044"/>
<dbReference type="InterPro" id="IPR003593">
    <property type="entry name" value="AAA+_ATPase"/>
</dbReference>
<dbReference type="InterPro" id="IPR032524">
    <property type="entry name" value="ABC_tran_C"/>
</dbReference>
<proteinExistence type="inferred from homology"/>
<keyword evidence="6 11" id="KW-0067">ATP-binding</keyword>
<dbReference type="SUPFAM" id="SSF52540">
    <property type="entry name" value="P-loop containing nucleoside triphosphate hydrolases"/>
    <property type="match status" value="2"/>
</dbReference>
<evidence type="ECO:0000313" key="14">
    <source>
        <dbReference type="Proteomes" id="UP000009144"/>
    </source>
</evidence>
<dbReference type="InterPro" id="IPR017871">
    <property type="entry name" value="ABC_transporter-like_CS"/>
</dbReference>
<dbReference type="InterPro" id="IPR003439">
    <property type="entry name" value="ABC_transporter-like_ATP-bd"/>
</dbReference>
<evidence type="ECO:0000256" key="2">
    <source>
        <dbReference type="ARBA" id="ARBA00022737"/>
    </source>
</evidence>
<dbReference type="GO" id="GO:0006281">
    <property type="term" value="P:DNA repair"/>
    <property type="evidence" value="ECO:0007669"/>
    <property type="project" value="UniProtKB-KW"/>
</dbReference>
<accession>I1XHL7</accession>
<evidence type="ECO:0000313" key="13">
    <source>
        <dbReference type="EMBL" id="AFI83886.1"/>
    </source>
</evidence>
<dbReference type="Pfam" id="PF12848">
    <property type="entry name" value="ABC_tran_Xtn"/>
    <property type="match status" value="1"/>
</dbReference>
<comment type="subcellular location">
    <subcellularLocation>
        <location evidence="11">Cytoplasm</location>
    </subcellularLocation>
    <text evidence="11">Associates with ribosomes.</text>
</comment>
<keyword evidence="14" id="KW-1185">Reference proteome</keyword>
<dbReference type="PANTHER" id="PTHR42855">
    <property type="entry name" value="ABC TRANSPORTER ATP-BINDING SUBUNIT"/>
    <property type="match status" value="1"/>
</dbReference>
<comment type="function">
    <text evidence="11">Probably plays a role in ribosome assembly or function. May be involved in resolution of branched DNA intermediates that result from template switching in postreplication gaps. Binds DNA and has ATPase activity.</text>
</comment>
<dbReference type="CDD" id="cd03221">
    <property type="entry name" value="ABCF_EF-3"/>
    <property type="match status" value="2"/>
</dbReference>
<evidence type="ECO:0000256" key="1">
    <source>
        <dbReference type="ARBA" id="ARBA00022490"/>
    </source>
</evidence>
<evidence type="ECO:0000256" key="11">
    <source>
        <dbReference type="HAMAP-Rule" id="MF_00848"/>
    </source>
</evidence>
<evidence type="ECO:0000256" key="4">
    <source>
        <dbReference type="ARBA" id="ARBA00022763"/>
    </source>
</evidence>
<dbReference type="RefSeq" id="WP_014706261.1">
    <property type="nucleotide sequence ID" value="NC_017857.3"/>
</dbReference>
<comment type="similarity">
    <text evidence="10 11">Belongs to the ABC transporter superfamily. ABCF family. Uup subfamily.</text>
</comment>
<dbReference type="PROSITE" id="PS00211">
    <property type="entry name" value="ABC_TRANSPORTER_1"/>
    <property type="match status" value="2"/>
</dbReference>
<dbReference type="InterPro" id="IPR043686">
    <property type="entry name" value="Uup"/>
</dbReference>
<sequence>MALLSLKQLTVSYGGPNLLDKVDFQLDKGERVCLVGRNGAGKSTLMKVIAGEITPDGGDMVGLQELKIARLEQEVPAGTAGSVFDVVAAGLGEVGPLLVEYHHIVQQLEHDSSEQILNKLEKAQHKLEAVDGWSLEQQVETVISRLSLDADVEFSSLSGGMKRRVLLAQALVRQPDILLLDEPTNHLDISSITWLEGFLKSYGGTLLFITHDRSFLQALATRIVQLDRGQLVSFPGDYKSFLEKREALLSAEAEQNAQFDKKLAQEEVWIRQGIKARRTRNEGRVRALEKLRRERGQRREVLGNVSMKIQEGDRSGKLVVEVKNISQAFDGRQLFKDFSTVIQRGDRIGIIGPNGCGKSTLLSILLGRAEPQSGTVRLGTNLQVAYFDQLRSQLDEEASVVDNVGQGRDFVEINGSPKHVIGYLQDFLFTPDRARTPVKALSGGERNRLLLAKLFTQPANLLVLDEPTNDLDAETLELLEDLLLGFTGTMLLVSHDRSFLNNVVTSCIVFDEDKQVREYVGGYDDWLAQRQQSAKQEKPAAKLESASAAKSAKKKSSLTYQQQLDLKSLPLEIERLEQQIAALTEKMSAADFYQQDATNIKQTQTQMTELEQSLESAFEKWEKLEALQNF</sequence>
<keyword evidence="3 11" id="KW-0547">Nucleotide-binding</keyword>
<dbReference type="PATRIC" id="fig|754476.3.peg.1030"/>
<dbReference type="Gene3D" id="3.40.50.300">
    <property type="entry name" value="P-loop containing nucleotide triphosphate hydrolases"/>
    <property type="match status" value="2"/>
</dbReference>
<dbReference type="GO" id="GO:0016887">
    <property type="term" value="F:ATP hydrolysis activity"/>
    <property type="evidence" value="ECO:0007669"/>
    <property type="project" value="UniProtKB-UniRule"/>
</dbReference>
<dbReference type="PROSITE" id="PS50893">
    <property type="entry name" value="ABC_TRANSPORTER_2"/>
    <property type="match status" value="2"/>
</dbReference>
<evidence type="ECO:0000256" key="6">
    <source>
        <dbReference type="ARBA" id="ARBA00022840"/>
    </source>
</evidence>
<dbReference type="InterPro" id="IPR027417">
    <property type="entry name" value="P-loop_NTPase"/>
</dbReference>
<evidence type="ECO:0000256" key="7">
    <source>
        <dbReference type="ARBA" id="ARBA00023125"/>
    </source>
</evidence>
<keyword evidence="8 11" id="KW-0234">DNA repair</keyword>
<keyword evidence="11" id="KW-0175">Coiled coil</keyword>
<evidence type="ECO:0000256" key="8">
    <source>
        <dbReference type="ARBA" id="ARBA00023204"/>
    </source>
</evidence>
<dbReference type="AlphaFoldDB" id="I1XHL7"/>
<dbReference type="EMBL" id="CP003390">
    <property type="protein sequence ID" value="AFI83886.1"/>
    <property type="molecule type" value="Genomic_DNA"/>
</dbReference>
<feature type="binding site" evidence="11">
    <location>
        <begin position="352"/>
        <end position="359"/>
    </location>
    <ligand>
        <name>ATP</name>
        <dbReference type="ChEBI" id="CHEBI:30616"/>
        <label>2</label>
    </ligand>
</feature>
<gene>
    <name evidence="11" type="primary">uup</name>
    <name evidence="13" type="ordered locus">Q7A_1044</name>
</gene>